<comment type="cofactor">
    <cofactor evidence="1 5">
        <name>pyridoxal 5'-phosphate</name>
        <dbReference type="ChEBI" id="CHEBI:597326"/>
    </cofactor>
</comment>
<reference evidence="7" key="1">
    <citation type="journal article" date="2019" name="Int. J. Syst. Evol. Microbiol.">
        <title>The Global Catalogue of Microorganisms (GCM) 10K type strain sequencing project: providing services to taxonomists for standard genome sequencing and annotation.</title>
        <authorList>
            <consortium name="The Broad Institute Genomics Platform"/>
            <consortium name="The Broad Institute Genome Sequencing Center for Infectious Disease"/>
            <person name="Wu L."/>
            <person name="Ma J."/>
        </authorList>
    </citation>
    <scope>NUCLEOTIDE SEQUENCE [LARGE SCALE GENOMIC DNA]</scope>
    <source>
        <strain evidence="7">CGMCC 1.12295</strain>
    </source>
</reference>
<dbReference type="EMBL" id="JBHUEO010000044">
    <property type="protein sequence ID" value="MFD1707786.1"/>
    <property type="molecule type" value="Genomic_DNA"/>
</dbReference>
<organism evidence="6 7">
    <name type="scientific">Siminovitchia sediminis</name>
    <dbReference type="NCBI Taxonomy" id="1274353"/>
    <lineage>
        <taxon>Bacteria</taxon>
        <taxon>Bacillati</taxon>
        <taxon>Bacillota</taxon>
        <taxon>Bacilli</taxon>
        <taxon>Bacillales</taxon>
        <taxon>Bacillaceae</taxon>
        <taxon>Siminovitchia</taxon>
    </lineage>
</organism>
<keyword evidence="3 5" id="KW-0663">Pyridoxal phosphate</keyword>
<dbReference type="EC" id="4.1.3.38" evidence="6"/>
<evidence type="ECO:0000256" key="2">
    <source>
        <dbReference type="ARBA" id="ARBA00009320"/>
    </source>
</evidence>
<dbReference type="InterPro" id="IPR001544">
    <property type="entry name" value="Aminotrans_IV"/>
</dbReference>
<evidence type="ECO:0000256" key="4">
    <source>
        <dbReference type="RuleBase" id="RU004106"/>
    </source>
</evidence>
<dbReference type="InterPro" id="IPR036038">
    <property type="entry name" value="Aminotransferase-like"/>
</dbReference>
<evidence type="ECO:0000313" key="6">
    <source>
        <dbReference type="EMBL" id="MFD1707786.1"/>
    </source>
</evidence>
<proteinExistence type="inferred from homology"/>
<evidence type="ECO:0000256" key="5">
    <source>
        <dbReference type="RuleBase" id="RU004516"/>
    </source>
</evidence>
<dbReference type="RefSeq" id="WP_380774606.1">
    <property type="nucleotide sequence ID" value="NZ_JBHUEO010000044.1"/>
</dbReference>
<dbReference type="NCBIfam" id="NF005800">
    <property type="entry name" value="PRK07650.1"/>
    <property type="match status" value="1"/>
</dbReference>
<name>A0ABW4KLZ5_9BACI</name>
<evidence type="ECO:0000313" key="7">
    <source>
        <dbReference type="Proteomes" id="UP001597301"/>
    </source>
</evidence>
<evidence type="ECO:0000256" key="1">
    <source>
        <dbReference type="ARBA" id="ARBA00001933"/>
    </source>
</evidence>
<dbReference type="Gene3D" id="3.20.10.10">
    <property type="entry name" value="D-amino Acid Aminotransferase, subunit A, domain 2"/>
    <property type="match status" value="1"/>
</dbReference>
<evidence type="ECO:0000256" key="3">
    <source>
        <dbReference type="ARBA" id="ARBA00022898"/>
    </source>
</evidence>
<dbReference type="GO" id="GO:0008696">
    <property type="term" value="F:4-amino-4-deoxychorismate lyase activity"/>
    <property type="evidence" value="ECO:0007669"/>
    <property type="project" value="UniProtKB-EC"/>
</dbReference>
<dbReference type="InterPro" id="IPR018300">
    <property type="entry name" value="Aminotrans_IV_CS"/>
</dbReference>
<keyword evidence="6" id="KW-0456">Lyase</keyword>
<dbReference type="Gene3D" id="3.30.470.10">
    <property type="match status" value="1"/>
</dbReference>
<gene>
    <name evidence="6" type="primary">pabC</name>
    <name evidence="6" type="ORF">ACFSCZ_13755</name>
</gene>
<dbReference type="CDD" id="cd00449">
    <property type="entry name" value="PLPDE_IV"/>
    <property type="match status" value="1"/>
</dbReference>
<dbReference type="InterPro" id="IPR050571">
    <property type="entry name" value="Class-IV_PLP-Dep_Aminotrnsfr"/>
</dbReference>
<dbReference type="InterPro" id="IPR043132">
    <property type="entry name" value="BCAT-like_C"/>
</dbReference>
<keyword evidence="7" id="KW-1185">Reference proteome</keyword>
<dbReference type="SUPFAM" id="SSF56752">
    <property type="entry name" value="D-aminoacid aminotransferase-like PLP-dependent enzymes"/>
    <property type="match status" value="1"/>
</dbReference>
<dbReference type="Proteomes" id="UP001597301">
    <property type="component" value="Unassembled WGS sequence"/>
</dbReference>
<dbReference type="PROSITE" id="PS00770">
    <property type="entry name" value="AA_TRANSFER_CLASS_4"/>
    <property type="match status" value="1"/>
</dbReference>
<protein>
    <submittedName>
        <fullName evidence="6">Aminodeoxychorismate lyase</fullName>
        <ecNumber evidence="6">4.1.3.38</ecNumber>
    </submittedName>
</protein>
<dbReference type="Pfam" id="PF01063">
    <property type="entry name" value="Aminotran_4"/>
    <property type="match status" value="1"/>
</dbReference>
<comment type="caution">
    <text evidence="6">The sequence shown here is derived from an EMBL/GenBank/DDBJ whole genome shotgun (WGS) entry which is preliminary data.</text>
</comment>
<dbReference type="PANTHER" id="PTHR42743">
    <property type="entry name" value="AMINO-ACID AMINOTRANSFERASE"/>
    <property type="match status" value="1"/>
</dbReference>
<comment type="similarity">
    <text evidence="2 4">Belongs to the class-IV pyridoxal-phosphate-dependent aminotransferase family.</text>
</comment>
<dbReference type="InterPro" id="IPR043131">
    <property type="entry name" value="BCAT-like_N"/>
</dbReference>
<accession>A0ABW4KLZ5</accession>
<dbReference type="PANTHER" id="PTHR42743:SF11">
    <property type="entry name" value="AMINODEOXYCHORISMATE LYASE"/>
    <property type="match status" value="1"/>
</dbReference>
<sequence length="284" mass="31894">MAMFLYINGDFIDQKKAVISPLDHGYLYGLGVFETLRTYRGVPFLLEEHIYRLNAGLKEMGINQTLQTDAVSKIIRELSVLNGLKDSYIRINVSAGVGNIGLQTDTYTDPTFILFQKELPDADQLREKEAVILTLRRNTPESGFRLKSHHFFNNAAAKREIGPGAEKEGIFLSQDGYLAEGITSNLFWVNGGVLYTPSLETGILNGITRQFVMRLASETGIPIKEGVYRKSVLNEAEEIFFTNSIQEISPVRTFHGRRLPGKKGSFTQVLNKLYQEFICSVVSQ</sequence>